<feature type="non-terminal residue" evidence="2">
    <location>
        <position position="1"/>
    </location>
</feature>
<protein>
    <recommendedName>
        <fullName evidence="1">CxC2-like cysteine cluster KDZ transposase-associated domain-containing protein</fullName>
    </recommendedName>
</protein>
<keyword evidence="3" id="KW-1185">Reference proteome</keyword>
<gene>
    <name evidence="2" type="ORF">BT96DRAFT_752598</name>
</gene>
<name>A0A6A4HXM3_9AGAR</name>
<sequence length="152" mass="17564">WLEKHRTDYLDELIRLDGRGDVASITDCPDCMARGRLLTGRAEIRCIDCVSPYLVCASCCTEQHGRDPFHRVEVRFIRWNGDFFTKTSLAKLSLTVQLNHTTTQCSNPLRCHQNFLVMDTTGPHRLSLYFCGCERAELHDIQLLRFRLYPAT</sequence>
<dbReference type="EMBL" id="ML769426">
    <property type="protein sequence ID" value="KAE9403289.1"/>
    <property type="molecule type" value="Genomic_DNA"/>
</dbReference>
<reference evidence="2" key="1">
    <citation type="journal article" date="2019" name="Environ. Microbiol.">
        <title>Fungal ecological strategies reflected in gene transcription - a case study of two litter decomposers.</title>
        <authorList>
            <person name="Barbi F."/>
            <person name="Kohler A."/>
            <person name="Barry K."/>
            <person name="Baskaran P."/>
            <person name="Daum C."/>
            <person name="Fauchery L."/>
            <person name="Ihrmark K."/>
            <person name="Kuo A."/>
            <person name="LaButti K."/>
            <person name="Lipzen A."/>
            <person name="Morin E."/>
            <person name="Grigoriev I.V."/>
            <person name="Henrissat B."/>
            <person name="Lindahl B."/>
            <person name="Martin F."/>
        </authorList>
    </citation>
    <scope>NUCLEOTIDE SEQUENCE</scope>
    <source>
        <strain evidence="2">JB14</strain>
    </source>
</reference>
<accession>A0A6A4HXM3</accession>
<dbReference type="OrthoDB" id="3235114at2759"/>
<proteinExistence type="predicted"/>
<evidence type="ECO:0000259" key="1">
    <source>
        <dbReference type="Pfam" id="PF18803"/>
    </source>
</evidence>
<dbReference type="AlphaFoldDB" id="A0A6A4HXM3"/>
<evidence type="ECO:0000313" key="2">
    <source>
        <dbReference type="EMBL" id="KAE9403289.1"/>
    </source>
</evidence>
<dbReference type="Pfam" id="PF18803">
    <property type="entry name" value="CxC2"/>
    <property type="match status" value="1"/>
</dbReference>
<dbReference type="InterPro" id="IPR041457">
    <property type="entry name" value="CxC2_KDZ-assoc"/>
</dbReference>
<dbReference type="Proteomes" id="UP000799118">
    <property type="component" value="Unassembled WGS sequence"/>
</dbReference>
<feature type="non-terminal residue" evidence="2">
    <location>
        <position position="152"/>
    </location>
</feature>
<organism evidence="2 3">
    <name type="scientific">Gymnopus androsaceus JB14</name>
    <dbReference type="NCBI Taxonomy" id="1447944"/>
    <lineage>
        <taxon>Eukaryota</taxon>
        <taxon>Fungi</taxon>
        <taxon>Dikarya</taxon>
        <taxon>Basidiomycota</taxon>
        <taxon>Agaricomycotina</taxon>
        <taxon>Agaricomycetes</taxon>
        <taxon>Agaricomycetidae</taxon>
        <taxon>Agaricales</taxon>
        <taxon>Marasmiineae</taxon>
        <taxon>Omphalotaceae</taxon>
        <taxon>Gymnopus</taxon>
    </lineage>
</organism>
<feature type="domain" description="CxC2-like cysteine cluster KDZ transposase-associated" evidence="1">
    <location>
        <begin position="89"/>
        <end position="152"/>
    </location>
</feature>
<evidence type="ECO:0000313" key="3">
    <source>
        <dbReference type="Proteomes" id="UP000799118"/>
    </source>
</evidence>